<protein>
    <submittedName>
        <fullName evidence="2">Putative secreted peptide</fullName>
    </submittedName>
</protein>
<organism evidence="2">
    <name type="scientific">Anopheles braziliensis</name>
    <dbReference type="NCBI Taxonomy" id="58242"/>
    <lineage>
        <taxon>Eukaryota</taxon>
        <taxon>Metazoa</taxon>
        <taxon>Ecdysozoa</taxon>
        <taxon>Arthropoda</taxon>
        <taxon>Hexapoda</taxon>
        <taxon>Insecta</taxon>
        <taxon>Pterygota</taxon>
        <taxon>Neoptera</taxon>
        <taxon>Endopterygota</taxon>
        <taxon>Diptera</taxon>
        <taxon>Nematocera</taxon>
        <taxon>Culicoidea</taxon>
        <taxon>Culicidae</taxon>
        <taxon>Anophelinae</taxon>
        <taxon>Anopheles</taxon>
    </lineage>
</organism>
<feature type="chain" id="PRO_5014960485" evidence="1">
    <location>
        <begin position="28"/>
        <end position="67"/>
    </location>
</feature>
<accession>A0A2M3ZWH1</accession>
<evidence type="ECO:0000256" key="1">
    <source>
        <dbReference type="SAM" id="SignalP"/>
    </source>
</evidence>
<keyword evidence="1" id="KW-0732">Signal</keyword>
<sequence>MRGPRRFGPIFASQIWRLLTLVRYAATQYGKLGSPEHRFVELISDAPRKQARGTVHGWIARTRSNDA</sequence>
<evidence type="ECO:0000313" key="2">
    <source>
        <dbReference type="EMBL" id="MBW32883.1"/>
    </source>
</evidence>
<reference evidence="2" key="1">
    <citation type="submission" date="2018-01" db="EMBL/GenBank/DDBJ databases">
        <title>An insight into the sialome of Amazonian anophelines.</title>
        <authorList>
            <person name="Ribeiro J.M."/>
            <person name="Scarpassa V."/>
            <person name="Calvo E."/>
        </authorList>
    </citation>
    <scope>NUCLEOTIDE SEQUENCE</scope>
    <source>
        <tissue evidence="2">Salivary glands</tissue>
    </source>
</reference>
<dbReference type="EMBL" id="GGFM01012132">
    <property type="protein sequence ID" value="MBW32883.1"/>
    <property type="molecule type" value="Transcribed_RNA"/>
</dbReference>
<dbReference type="AlphaFoldDB" id="A0A2M3ZWH1"/>
<feature type="signal peptide" evidence="1">
    <location>
        <begin position="1"/>
        <end position="27"/>
    </location>
</feature>
<proteinExistence type="predicted"/>
<name>A0A2M3ZWH1_9DIPT</name>